<evidence type="ECO:0000256" key="3">
    <source>
        <dbReference type="ARBA" id="ARBA00022692"/>
    </source>
</evidence>
<feature type="transmembrane region" description="Helical" evidence="6">
    <location>
        <begin position="95"/>
        <end position="119"/>
    </location>
</feature>
<comment type="similarity">
    <text evidence="2">Belongs to the UPF0359 family.</text>
</comment>
<feature type="transmembrane region" description="Helical" evidence="6">
    <location>
        <begin position="56"/>
        <end position="75"/>
    </location>
</feature>
<evidence type="ECO:0000256" key="2">
    <source>
        <dbReference type="ARBA" id="ARBA00010125"/>
    </source>
</evidence>
<keyword evidence="3 6" id="KW-0812">Transmembrane</keyword>
<reference evidence="7" key="1">
    <citation type="submission" date="2020-12" db="EMBL/GenBank/DDBJ databases">
        <authorList>
            <person name="Iha C."/>
        </authorList>
    </citation>
    <scope>NUCLEOTIDE SEQUENCE</scope>
</reference>
<evidence type="ECO:0000256" key="1">
    <source>
        <dbReference type="ARBA" id="ARBA00004141"/>
    </source>
</evidence>
<dbReference type="AlphaFoldDB" id="A0A8S1IY46"/>
<dbReference type="GO" id="GO:0005886">
    <property type="term" value="C:plasma membrane"/>
    <property type="evidence" value="ECO:0007669"/>
    <property type="project" value="TreeGrafter"/>
</dbReference>
<protein>
    <recommendedName>
        <fullName evidence="9">Transmembrane protein adipocyte-associated 1</fullName>
    </recommendedName>
</protein>
<feature type="transmembrane region" description="Helical" evidence="6">
    <location>
        <begin position="211"/>
        <end position="236"/>
    </location>
</feature>
<dbReference type="PANTHER" id="PTHR15876:SF8">
    <property type="entry name" value="TRANSMEMBRANE PROTEIN ADIPOCYTE-ASSOCIATED 1"/>
    <property type="match status" value="1"/>
</dbReference>
<name>A0A8S1IY46_9CHLO</name>
<comment type="caution">
    <text evidence="7">The sequence shown here is derived from an EMBL/GenBank/DDBJ whole genome shotgun (WGS) entry which is preliminary data.</text>
</comment>
<proteinExistence type="inferred from homology"/>
<evidence type="ECO:0000256" key="4">
    <source>
        <dbReference type="ARBA" id="ARBA00022989"/>
    </source>
</evidence>
<gene>
    <name evidence="7" type="ORF">OSTQU699_LOCUS5458</name>
</gene>
<accession>A0A8S1IY46</accession>
<dbReference type="Pfam" id="PF10160">
    <property type="entry name" value="Tmemb_40"/>
    <property type="match status" value="1"/>
</dbReference>
<dbReference type="GO" id="GO:0004930">
    <property type="term" value="F:G protein-coupled receptor activity"/>
    <property type="evidence" value="ECO:0007669"/>
    <property type="project" value="TreeGrafter"/>
</dbReference>
<keyword evidence="8" id="KW-1185">Reference proteome</keyword>
<comment type="subcellular location">
    <subcellularLocation>
        <location evidence="1">Membrane</location>
        <topology evidence="1">Multi-pass membrane protein</topology>
    </subcellularLocation>
</comment>
<dbReference type="PANTHER" id="PTHR15876">
    <property type="entry name" value="TRANSMEMBRANE PROTEIN ADIPOCYTE-ASSOCIATED 1"/>
    <property type="match status" value="1"/>
</dbReference>
<evidence type="ECO:0000256" key="5">
    <source>
        <dbReference type="ARBA" id="ARBA00023136"/>
    </source>
</evidence>
<dbReference type="EMBL" id="CAJHUC010001177">
    <property type="protein sequence ID" value="CAD7700099.1"/>
    <property type="molecule type" value="Genomic_DNA"/>
</dbReference>
<keyword evidence="5 6" id="KW-0472">Membrane</keyword>
<feature type="transmembrane region" description="Helical" evidence="6">
    <location>
        <begin position="176"/>
        <end position="199"/>
    </location>
</feature>
<feature type="transmembrane region" description="Helical" evidence="6">
    <location>
        <begin position="22"/>
        <end position="44"/>
    </location>
</feature>
<feature type="transmembrane region" description="Helical" evidence="6">
    <location>
        <begin position="131"/>
        <end position="156"/>
    </location>
</feature>
<sequence>MGGSHEDRFCLDFVSPHVDRSIVLYDLAIGLPTAAFLAFLGWGFRHSAKKLRRSGSHIMTTYYCFLWAVSLLNLIRCCTQIGQTEKHGPHVMWNLLWLMTRFGMVLLELSVVVFLLQGYVTSGLEALIRTLAISGGIAMIETVMMTIYIFGIHVPLFMKKDDGGGDEEEDMSWAKWSFWLLHHLAFMLVYLLILVVPYTQWRDLLPAKPSFYRYVAALFLLSLTAVLGSIMIGSHVSSGYCVYGVASFLYYAAYPPLLYWTFLAEFFADDELDRELMYYSEMKEAGYFEDNGINF</sequence>
<evidence type="ECO:0000256" key="6">
    <source>
        <dbReference type="SAM" id="Phobius"/>
    </source>
</evidence>
<keyword evidence="4 6" id="KW-1133">Transmembrane helix</keyword>
<feature type="transmembrane region" description="Helical" evidence="6">
    <location>
        <begin position="248"/>
        <end position="268"/>
    </location>
</feature>
<evidence type="ECO:0000313" key="7">
    <source>
        <dbReference type="EMBL" id="CAD7700099.1"/>
    </source>
</evidence>
<dbReference type="OrthoDB" id="10027388at2759"/>
<dbReference type="Proteomes" id="UP000708148">
    <property type="component" value="Unassembled WGS sequence"/>
</dbReference>
<evidence type="ECO:0000313" key="8">
    <source>
        <dbReference type="Proteomes" id="UP000708148"/>
    </source>
</evidence>
<organism evidence="7 8">
    <name type="scientific">Ostreobium quekettii</name>
    <dbReference type="NCBI Taxonomy" id="121088"/>
    <lineage>
        <taxon>Eukaryota</taxon>
        <taxon>Viridiplantae</taxon>
        <taxon>Chlorophyta</taxon>
        <taxon>core chlorophytes</taxon>
        <taxon>Ulvophyceae</taxon>
        <taxon>TCBD clade</taxon>
        <taxon>Bryopsidales</taxon>
        <taxon>Ostreobineae</taxon>
        <taxon>Ostreobiaceae</taxon>
        <taxon>Ostreobium</taxon>
    </lineage>
</organism>
<evidence type="ECO:0008006" key="9">
    <source>
        <dbReference type="Google" id="ProtNLM"/>
    </source>
</evidence>
<dbReference type="InterPro" id="IPR018781">
    <property type="entry name" value="TPRA1/CAND2/CAND8"/>
</dbReference>